<dbReference type="InterPro" id="IPR003423">
    <property type="entry name" value="OMP_efflux"/>
</dbReference>
<dbReference type="NCBIfam" id="TIGR01845">
    <property type="entry name" value="outer_NodT"/>
    <property type="match status" value="1"/>
</dbReference>
<dbReference type="OrthoDB" id="9770517at2"/>
<keyword evidence="2" id="KW-0449">Lipoprotein</keyword>
<keyword evidence="2" id="KW-0472">Membrane</keyword>
<proteinExistence type="inferred from homology"/>
<dbReference type="Pfam" id="PF02321">
    <property type="entry name" value="OEP"/>
    <property type="match status" value="2"/>
</dbReference>
<comment type="similarity">
    <text evidence="1 2">Belongs to the outer membrane factor (OMF) (TC 1.B.17) family.</text>
</comment>
<evidence type="ECO:0000256" key="2">
    <source>
        <dbReference type="RuleBase" id="RU362097"/>
    </source>
</evidence>
<sequence>MVRVGICLCASVQPVPRLFHLLVFRLLLCDCAVKSASFVSSLRLNALCLSAVALLAGCAAPVEVKLDSSVPKHWQQSANGSRPADVGQLAQWWKGWGDAKLNALVEEALAQNLDVSQAVLRLRQQKLLADTARSPFMPTVSAGARTLQDIAAIDSYFHASVDVVWDLGLFGDSHAAKRAGMAGLLDAKAQLHAARVALVADVVHRYLDIRLAQRQRALLDLLQAQSQRQLELLTVRRDQRLGPSAALEQQRLLNQGLLAQQAGVLESQARSAHALAALLGRDKPESQWLQADANAELPKPQTIAVLPADMLRSRPDIQEAEAAVERAAAALGVSRAALYPRFTITGSILYSYNLTQNFRTTSDRMPLIGPQIDIPLFDWGRRRAQADANELALQASIQAYRQSLLNGIAETEGALAAIAAQQKRQQGLQASQELIQARSRSLAVREKLGLSSELDGLDTRRAALQAQSDMTTARAAEALAYVGLYKALGAAPLDVAQLAQEPQP</sequence>
<dbReference type="GO" id="GO:0005886">
    <property type="term" value="C:plasma membrane"/>
    <property type="evidence" value="ECO:0007669"/>
    <property type="project" value="UniProtKB-SubCell"/>
</dbReference>
<dbReference type="EMBL" id="QURR01000003">
    <property type="protein sequence ID" value="RGE46324.1"/>
    <property type="molecule type" value="Genomic_DNA"/>
</dbReference>
<dbReference type="PANTHER" id="PTHR30203:SF32">
    <property type="entry name" value="CATION EFFLUX SYSTEM PROTEIN CUSC"/>
    <property type="match status" value="1"/>
</dbReference>
<dbReference type="Gene3D" id="1.20.1600.10">
    <property type="entry name" value="Outer membrane efflux proteins (OEP)"/>
    <property type="match status" value="1"/>
</dbReference>
<dbReference type="GO" id="GO:0015562">
    <property type="term" value="F:efflux transmembrane transporter activity"/>
    <property type="evidence" value="ECO:0007669"/>
    <property type="project" value="InterPro"/>
</dbReference>
<evidence type="ECO:0000313" key="3">
    <source>
        <dbReference type="EMBL" id="RGE46324.1"/>
    </source>
</evidence>
<dbReference type="Gene3D" id="2.20.200.10">
    <property type="entry name" value="Outer membrane efflux proteins (OEP)"/>
    <property type="match status" value="1"/>
</dbReference>
<accession>A0A373FQ78</accession>
<keyword evidence="2" id="KW-1134">Transmembrane beta strand</keyword>
<keyword evidence="2" id="KW-0812">Transmembrane</keyword>
<dbReference type="SUPFAM" id="SSF56954">
    <property type="entry name" value="Outer membrane efflux proteins (OEP)"/>
    <property type="match status" value="1"/>
</dbReference>
<evidence type="ECO:0000256" key="1">
    <source>
        <dbReference type="ARBA" id="ARBA00007613"/>
    </source>
</evidence>
<organism evidence="3 4">
    <name type="scientific">Comamonas testosteroni</name>
    <name type="common">Pseudomonas testosteroni</name>
    <dbReference type="NCBI Taxonomy" id="285"/>
    <lineage>
        <taxon>Bacteria</taxon>
        <taxon>Pseudomonadati</taxon>
        <taxon>Pseudomonadota</taxon>
        <taxon>Betaproteobacteria</taxon>
        <taxon>Burkholderiales</taxon>
        <taxon>Comamonadaceae</taxon>
        <taxon>Comamonas</taxon>
    </lineage>
</organism>
<reference evidence="3 4" key="1">
    <citation type="submission" date="2018-08" db="EMBL/GenBank/DDBJ databases">
        <title>Comamonas testosteroni strain SWCO2.</title>
        <authorList>
            <person name="Jiang N."/>
            <person name="Zhang X.Z."/>
        </authorList>
    </citation>
    <scope>NUCLEOTIDE SEQUENCE [LARGE SCALE GENOMIC DNA]</scope>
    <source>
        <strain evidence="3 4">SWCO2</strain>
    </source>
</reference>
<evidence type="ECO:0000313" key="4">
    <source>
        <dbReference type="Proteomes" id="UP000261948"/>
    </source>
</evidence>
<gene>
    <name evidence="3" type="ORF">DZC30_03630</name>
</gene>
<dbReference type="Proteomes" id="UP000261948">
    <property type="component" value="Unassembled WGS sequence"/>
</dbReference>
<comment type="caution">
    <text evidence="3">The sequence shown here is derived from an EMBL/GenBank/DDBJ whole genome shotgun (WGS) entry which is preliminary data.</text>
</comment>
<protein>
    <submittedName>
        <fullName evidence="3">RND transporter</fullName>
    </submittedName>
</protein>
<dbReference type="InterPro" id="IPR010131">
    <property type="entry name" value="MdtP/NodT-like"/>
</dbReference>
<keyword evidence="4" id="KW-1185">Reference proteome</keyword>
<dbReference type="AlphaFoldDB" id="A0A373FQ78"/>
<name>A0A373FQ78_COMTE</name>
<dbReference type="PANTHER" id="PTHR30203">
    <property type="entry name" value="OUTER MEMBRANE CATION EFFLUX PROTEIN"/>
    <property type="match status" value="1"/>
</dbReference>
<comment type="subcellular location">
    <subcellularLocation>
        <location evidence="2">Cell membrane</location>
        <topology evidence="2">Lipid-anchor</topology>
    </subcellularLocation>
</comment>
<keyword evidence="2" id="KW-0564">Palmitate</keyword>